<evidence type="ECO:0000313" key="2">
    <source>
        <dbReference type="EMBL" id="KAA1074008.1"/>
    </source>
</evidence>
<name>A0A5B0MD73_PUCGR</name>
<sequence>MSRVDESAARPSENQPNRSESPDTVPATKEGTLEALTKLKRYFPGQIEGSP</sequence>
<protein>
    <submittedName>
        <fullName evidence="2">Uncharacterized protein</fullName>
    </submittedName>
</protein>
<feature type="region of interest" description="Disordered" evidence="1">
    <location>
        <begin position="1"/>
        <end position="31"/>
    </location>
</feature>
<organism evidence="2 3">
    <name type="scientific">Puccinia graminis f. sp. tritici</name>
    <dbReference type="NCBI Taxonomy" id="56615"/>
    <lineage>
        <taxon>Eukaryota</taxon>
        <taxon>Fungi</taxon>
        <taxon>Dikarya</taxon>
        <taxon>Basidiomycota</taxon>
        <taxon>Pucciniomycotina</taxon>
        <taxon>Pucciniomycetes</taxon>
        <taxon>Pucciniales</taxon>
        <taxon>Pucciniaceae</taxon>
        <taxon>Puccinia</taxon>
    </lineage>
</organism>
<accession>A0A5B0MD73</accession>
<dbReference type="EMBL" id="VDEP01000474">
    <property type="protein sequence ID" value="KAA1074008.1"/>
    <property type="molecule type" value="Genomic_DNA"/>
</dbReference>
<reference evidence="2 3" key="1">
    <citation type="submission" date="2019-05" db="EMBL/GenBank/DDBJ databases">
        <title>Emergence of the Ug99 lineage of the wheat stem rust pathogen through somatic hybridization.</title>
        <authorList>
            <person name="Li F."/>
            <person name="Upadhyaya N.M."/>
            <person name="Sperschneider J."/>
            <person name="Matny O."/>
            <person name="Nguyen-Phuc H."/>
            <person name="Mago R."/>
            <person name="Raley C."/>
            <person name="Miller M.E."/>
            <person name="Silverstein K.A.T."/>
            <person name="Henningsen E."/>
            <person name="Hirsch C.D."/>
            <person name="Visser B."/>
            <person name="Pretorius Z.A."/>
            <person name="Steffenson B.J."/>
            <person name="Schwessinger B."/>
            <person name="Dodds P.N."/>
            <person name="Figueroa M."/>
        </authorList>
    </citation>
    <scope>NUCLEOTIDE SEQUENCE [LARGE SCALE GENOMIC DNA]</scope>
    <source>
        <strain evidence="2 3">Ug99</strain>
    </source>
</reference>
<evidence type="ECO:0000256" key="1">
    <source>
        <dbReference type="SAM" id="MobiDB-lite"/>
    </source>
</evidence>
<gene>
    <name evidence="2" type="ORF">PGTUg99_030255</name>
</gene>
<evidence type="ECO:0000313" key="3">
    <source>
        <dbReference type="Proteomes" id="UP000325313"/>
    </source>
</evidence>
<comment type="caution">
    <text evidence="2">The sequence shown here is derived from an EMBL/GenBank/DDBJ whole genome shotgun (WGS) entry which is preliminary data.</text>
</comment>
<dbReference type="Proteomes" id="UP000325313">
    <property type="component" value="Unassembled WGS sequence"/>
</dbReference>
<dbReference type="AlphaFoldDB" id="A0A5B0MD73"/>
<proteinExistence type="predicted"/>